<keyword evidence="3" id="KW-1185">Reference proteome</keyword>
<proteinExistence type="predicted"/>
<evidence type="ECO:0000256" key="1">
    <source>
        <dbReference type="SAM" id="SignalP"/>
    </source>
</evidence>
<accession>A0A9X3LCB6</accession>
<feature type="chain" id="PRO_5040782170" evidence="1">
    <location>
        <begin position="27"/>
        <end position="215"/>
    </location>
</feature>
<reference evidence="2" key="1">
    <citation type="submission" date="2022-05" db="EMBL/GenBank/DDBJ databases">
        <authorList>
            <person name="Colautti A."/>
            <person name="Iacumin L."/>
        </authorList>
    </citation>
    <scope>NUCLEOTIDE SEQUENCE</scope>
    <source>
        <strain evidence="2">DSM 30747</strain>
    </source>
</reference>
<keyword evidence="1" id="KW-0732">Signal</keyword>
<dbReference type="EMBL" id="JAMKBI010000021">
    <property type="protein sequence ID" value="MCZ8535402.1"/>
    <property type="molecule type" value="Genomic_DNA"/>
</dbReference>
<gene>
    <name evidence="2" type="ORF">M9R61_19050</name>
</gene>
<dbReference type="RefSeq" id="WP_269923373.1">
    <property type="nucleotide sequence ID" value="NZ_JAMKBI010000021.1"/>
</dbReference>
<protein>
    <submittedName>
        <fullName evidence="2">Uncharacterized protein</fullName>
    </submittedName>
</protein>
<sequence>MKKSKLIVIALTLVALFTFSTITSEASTSKVMWGKTELKKGQIGKVTILKDTPLLHIGKDPSVDGGAVRALKPGEEYRVYSTKTPEGYAPMYNLGGEYYVLQNSKLNGVNVKYETPSKAKLALLEDSSAKVMWGKTELKVGQIGKVTLFADVSTFNADGTSRKEVLPAGGEYRVYTFVLDNHGGGYGLGGGLFVNMDGALKYETPSKSKLALLNK</sequence>
<feature type="signal peptide" evidence="1">
    <location>
        <begin position="1"/>
        <end position="26"/>
    </location>
</feature>
<organism evidence="2 3">
    <name type="scientific">Psychrobacillus psychrodurans</name>
    <dbReference type="NCBI Taxonomy" id="126157"/>
    <lineage>
        <taxon>Bacteria</taxon>
        <taxon>Bacillati</taxon>
        <taxon>Bacillota</taxon>
        <taxon>Bacilli</taxon>
        <taxon>Bacillales</taxon>
        <taxon>Bacillaceae</taxon>
        <taxon>Psychrobacillus</taxon>
    </lineage>
</organism>
<evidence type="ECO:0000313" key="2">
    <source>
        <dbReference type="EMBL" id="MCZ8535402.1"/>
    </source>
</evidence>
<evidence type="ECO:0000313" key="3">
    <source>
        <dbReference type="Proteomes" id="UP001152172"/>
    </source>
</evidence>
<comment type="caution">
    <text evidence="2">The sequence shown here is derived from an EMBL/GenBank/DDBJ whole genome shotgun (WGS) entry which is preliminary data.</text>
</comment>
<dbReference type="Proteomes" id="UP001152172">
    <property type="component" value="Unassembled WGS sequence"/>
</dbReference>
<name>A0A9X3LCB6_9BACI</name>
<dbReference type="AlphaFoldDB" id="A0A9X3LCB6"/>